<dbReference type="PRINTS" id="PR01271">
    <property type="entry name" value="HISDACETLASE"/>
</dbReference>
<evidence type="ECO:0000313" key="21">
    <source>
        <dbReference type="Proteomes" id="UP000759537"/>
    </source>
</evidence>
<protein>
    <recommendedName>
        <fullName evidence="16">Histone deacetylase 8</fullName>
        <ecNumber evidence="6">3.5.1.98</ecNumber>
    </recommendedName>
    <alternativeName>
        <fullName evidence="17">Protein deacetylase HDAC8</fullName>
    </alternativeName>
    <alternativeName>
        <fullName evidence="18">Protein decrotonylase HDAC8</fullName>
    </alternativeName>
</protein>
<comment type="subcellular location">
    <subcellularLocation>
        <location evidence="3">Chromosome</location>
    </subcellularLocation>
    <subcellularLocation>
        <location evidence="4">Cytoplasm</location>
    </subcellularLocation>
    <subcellularLocation>
        <location evidence="2">Nucleus</location>
    </subcellularLocation>
</comment>
<evidence type="ECO:0000256" key="13">
    <source>
        <dbReference type="ARBA" id="ARBA00023015"/>
    </source>
</evidence>
<dbReference type="GO" id="GO:0005634">
    <property type="term" value="C:nucleus"/>
    <property type="evidence" value="ECO:0007669"/>
    <property type="project" value="UniProtKB-SubCell"/>
</dbReference>
<dbReference type="GO" id="GO:0031507">
    <property type="term" value="P:heterochromatin formation"/>
    <property type="evidence" value="ECO:0007669"/>
    <property type="project" value="TreeGrafter"/>
</dbReference>
<dbReference type="InterPro" id="IPR023696">
    <property type="entry name" value="Ureohydrolase_dom_sf"/>
</dbReference>
<dbReference type="InterPro" id="IPR003084">
    <property type="entry name" value="HDAC_I/II"/>
</dbReference>
<dbReference type="PRINTS" id="PR01270">
    <property type="entry name" value="HDASUPER"/>
</dbReference>
<dbReference type="AlphaFoldDB" id="A0A9P5K133"/>
<dbReference type="PANTHER" id="PTHR10625">
    <property type="entry name" value="HISTONE DEACETYLASE HDAC1-RELATED"/>
    <property type="match status" value="1"/>
</dbReference>
<evidence type="ECO:0000259" key="19">
    <source>
        <dbReference type="Pfam" id="PF00850"/>
    </source>
</evidence>
<sequence>MVEPRRITYVASEKLAKTSSLLPSNRNRSTFVHALITAFDLLRPSPSAASRVVSLLRPSPASESDLTAYHDRCYVDALLADPPGPDRTTCNEFGLEGDCAFFPGLREYALGVAGASMAAARELAEGRCDIAICWDGGRHHAHKSLASGFCYVNDCVLALLVLRRASPAPSPSLDPGNVRKKSRVMYLDLDVHYGDGVAAAFRGAGARGQVLTLSIHHAALGFFPASEHAVLPDISSAAFDPFALSLPLHAGASCATFARVWRTVDRVLEAFAPDYIVLQCGVDGLAEDPLGAWNWSLGGEGGLAWCVQRVLDSPAKVLLLGGGGYSLPNTARAWALLTSLACGVPLSPDTPIPNHAGFTVYAPSFTLDVPPSNVRDENTEDYLTEVDAIFERVVEILRTRLAL</sequence>
<evidence type="ECO:0000256" key="3">
    <source>
        <dbReference type="ARBA" id="ARBA00004286"/>
    </source>
</evidence>
<feature type="domain" description="Histone deacetylase" evidence="19">
    <location>
        <begin position="52"/>
        <end position="339"/>
    </location>
</feature>
<evidence type="ECO:0000256" key="4">
    <source>
        <dbReference type="ARBA" id="ARBA00004496"/>
    </source>
</evidence>
<evidence type="ECO:0000313" key="20">
    <source>
        <dbReference type="EMBL" id="KAF8474439.1"/>
    </source>
</evidence>
<dbReference type="EC" id="3.5.1.98" evidence="6"/>
<reference evidence="20" key="2">
    <citation type="journal article" date="2020" name="Nat. Commun.">
        <title>Large-scale genome sequencing of mycorrhizal fungi provides insights into the early evolution of symbiotic traits.</title>
        <authorList>
            <person name="Miyauchi S."/>
            <person name="Kiss E."/>
            <person name="Kuo A."/>
            <person name="Drula E."/>
            <person name="Kohler A."/>
            <person name="Sanchez-Garcia M."/>
            <person name="Morin E."/>
            <person name="Andreopoulos B."/>
            <person name="Barry K.W."/>
            <person name="Bonito G."/>
            <person name="Buee M."/>
            <person name="Carver A."/>
            <person name="Chen C."/>
            <person name="Cichocki N."/>
            <person name="Clum A."/>
            <person name="Culley D."/>
            <person name="Crous P.W."/>
            <person name="Fauchery L."/>
            <person name="Girlanda M."/>
            <person name="Hayes R.D."/>
            <person name="Keri Z."/>
            <person name="LaButti K."/>
            <person name="Lipzen A."/>
            <person name="Lombard V."/>
            <person name="Magnuson J."/>
            <person name="Maillard F."/>
            <person name="Murat C."/>
            <person name="Nolan M."/>
            <person name="Ohm R.A."/>
            <person name="Pangilinan J."/>
            <person name="Pereira M.F."/>
            <person name="Perotto S."/>
            <person name="Peter M."/>
            <person name="Pfister S."/>
            <person name="Riley R."/>
            <person name="Sitrit Y."/>
            <person name="Stielow J.B."/>
            <person name="Szollosi G."/>
            <person name="Zifcakova L."/>
            <person name="Stursova M."/>
            <person name="Spatafora J.W."/>
            <person name="Tedersoo L."/>
            <person name="Vaario L.M."/>
            <person name="Yamada A."/>
            <person name="Yan M."/>
            <person name="Wang P."/>
            <person name="Xu J."/>
            <person name="Bruns T."/>
            <person name="Baldrian P."/>
            <person name="Vilgalys R."/>
            <person name="Dunand C."/>
            <person name="Henrissat B."/>
            <person name="Grigoriev I.V."/>
            <person name="Hibbett D."/>
            <person name="Nagy L.G."/>
            <person name="Martin F.M."/>
        </authorList>
    </citation>
    <scope>NUCLEOTIDE SEQUENCE</scope>
    <source>
        <strain evidence="20">Prilba</strain>
    </source>
</reference>
<keyword evidence="14" id="KW-0804">Transcription</keyword>
<evidence type="ECO:0000256" key="10">
    <source>
        <dbReference type="ARBA" id="ARBA00022723"/>
    </source>
</evidence>
<name>A0A9P5K133_9AGAM</name>
<dbReference type="GO" id="GO:0141221">
    <property type="term" value="F:histone deacetylase activity, hydrolytic mechanism"/>
    <property type="evidence" value="ECO:0007669"/>
    <property type="project" value="UniProtKB-EC"/>
</dbReference>
<evidence type="ECO:0000256" key="16">
    <source>
        <dbReference type="ARBA" id="ARBA00040347"/>
    </source>
</evidence>
<dbReference type="EMBL" id="WHVB01000017">
    <property type="protein sequence ID" value="KAF8474439.1"/>
    <property type="molecule type" value="Genomic_DNA"/>
</dbReference>
<keyword evidence="21" id="KW-1185">Reference proteome</keyword>
<keyword evidence="9" id="KW-0678">Repressor</keyword>
<dbReference type="GO" id="GO:0005737">
    <property type="term" value="C:cytoplasm"/>
    <property type="evidence" value="ECO:0007669"/>
    <property type="project" value="UniProtKB-SubCell"/>
</dbReference>
<evidence type="ECO:0000256" key="2">
    <source>
        <dbReference type="ARBA" id="ARBA00004123"/>
    </source>
</evidence>
<dbReference type="Pfam" id="PF00850">
    <property type="entry name" value="Hist_deacetyl"/>
    <property type="match status" value="1"/>
</dbReference>
<dbReference type="SUPFAM" id="SSF52768">
    <property type="entry name" value="Arginase/deacetylase"/>
    <property type="match status" value="1"/>
</dbReference>
<evidence type="ECO:0000256" key="15">
    <source>
        <dbReference type="ARBA" id="ARBA00023242"/>
    </source>
</evidence>
<gene>
    <name evidence="20" type="ORF">DFH94DRAFT_762348</name>
</gene>
<dbReference type="InterPro" id="IPR000286">
    <property type="entry name" value="HDACs"/>
</dbReference>
<evidence type="ECO:0000256" key="18">
    <source>
        <dbReference type="ARBA" id="ARBA00042783"/>
    </source>
</evidence>
<evidence type="ECO:0000256" key="6">
    <source>
        <dbReference type="ARBA" id="ARBA00012111"/>
    </source>
</evidence>
<organism evidence="20 21">
    <name type="scientific">Russula ochroleuca</name>
    <dbReference type="NCBI Taxonomy" id="152965"/>
    <lineage>
        <taxon>Eukaryota</taxon>
        <taxon>Fungi</taxon>
        <taxon>Dikarya</taxon>
        <taxon>Basidiomycota</taxon>
        <taxon>Agaricomycotina</taxon>
        <taxon>Agaricomycetes</taxon>
        <taxon>Russulales</taxon>
        <taxon>Russulaceae</taxon>
        <taxon>Russula</taxon>
    </lineage>
</organism>
<keyword evidence="8" id="KW-0963">Cytoplasm</keyword>
<keyword evidence="13" id="KW-0805">Transcription regulation</keyword>
<comment type="cofactor">
    <cofactor evidence="1">
        <name>a divalent metal cation</name>
        <dbReference type="ChEBI" id="CHEBI:60240"/>
    </cofactor>
</comment>
<evidence type="ECO:0000256" key="11">
    <source>
        <dbReference type="ARBA" id="ARBA00022801"/>
    </source>
</evidence>
<proteinExistence type="inferred from homology"/>
<keyword evidence="10" id="KW-0479">Metal-binding</keyword>
<keyword evidence="11" id="KW-0378">Hydrolase</keyword>
<evidence type="ECO:0000256" key="17">
    <source>
        <dbReference type="ARBA" id="ARBA00041964"/>
    </source>
</evidence>
<accession>A0A9P5K133</accession>
<dbReference type="GO" id="GO:0005694">
    <property type="term" value="C:chromosome"/>
    <property type="evidence" value="ECO:0007669"/>
    <property type="project" value="UniProtKB-SubCell"/>
</dbReference>
<keyword evidence="7" id="KW-0158">Chromosome</keyword>
<comment type="caution">
    <text evidence="20">The sequence shown here is derived from an EMBL/GenBank/DDBJ whole genome shotgun (WGS) entry which is preliminary data.</text>
</comment>
<reference evidence="20" key="1">
    <citation type="submission" date="2019-10" db="EMBL/GenBank/DDBJ databases">
        <authorList>
            <consortium name="DOE Joint Genome Institute"/>
            <person name="Kuo A."/>
            <person name="Miyauchi S."/>
            <person name="Kiss E."/>
            <person name="Drula E."/>
            <person name="Kohler A."/>
            <person name="Sanchez-Garcia M."/>
            <person name="Andreopoulos B."/>
            <person name="Barry K.W."/>
            <person name="Bonito G."/>
            <person name="Buee M."/>
            <person name="Carver A."/>
            <person name="Chen C."/>
            <person name="Cichocki N."/>
            <person name="Clum A."/>
            <person name="Culley D."/>
            <person name="Crous P.W."/>
            <person name="Fauchery L."/>
            <person name="Girlanda M."/>
            <person name="Hayes R."/>
            <person name="Keri Z."/>
            <person name="LaButti K."/>
            <person name="Lipzen A."/>
            <person name="Lombard V."/>
            <person name="Magnuson J."/>
            <person name="Maillard F."/>
            <person name="Morin E."/>
            <person name="Murat C."/>
            <person name="Nolan M."/>
            <person name="Ohm R."/>
            <person name="Pangilinan J."/>
            <person name="Pereira M."/>
            <person name="Perotto S."/>
            <person name="Peter M."/>
            <person name="Riley R."/>
            <person name="Sitrit Y."/>
            <person name="Stielow B."/>
            <person name="Szollosi G."/>
            <person name="Zifcakova L."/>
            <person name="Stursova M."/>
            <person name="Spatafora J.W."/>
            <person name="Tedersoo L."/>
            <person name="Vaario L.-M."/>
            <person name="Yamada A."/>
            <person name="Yan M."/>
            <person name="Wang P."/>
            <person name="Xu J."/>
            <person name="Bruns T."/>
            <person name="Baldrian P."/>
            <person name="Vilgalys R."/>
            <person name="Henrissat B."/>
            <person name="Grigoriev I.V."/>
            <person name="Hibbett D."/>
            <person name="Nagy L.G."/>
            <person name="Martin F.M."/>
        </authorList>
    </citation>
    <scope>NUCLEOTIDE SEQUENCE</scope>
    <source>
        <strain evidence="20">Prilba</strain>
    </source>
</reference>
<evidence type="ECO:0000256" key="1">
    <source>
        <dbReference type="ARBA" id="ARBA00001968"/>
    </source>
</evidence>
<keyword evidence="12" id="KW-0156">Chromatin regulator</keyword>
<dbReference type="GO" id="GO:0046872">
    <property type="term" value="F:metal ion binding"/>
    <property type="evidence" value="ECO:0007669"/>
    <property type="project" value="UniProtKB-KW"/>
</dbReference>
<dbReference type="InterPro" id="IPR023801">
    <property type="entry name" value="His_deacetylse_dom"/>
</dbReference>
<keyword evidence="15" id="KW-0539">Nucleus</keyword>
<evidence type="ECO:0000256" key="12">
    <source>
        <dbReference type="ARBA" id="ARBA00022853"/>
    </source>
</evidence>
<comment type="similarity">
    <text evidence="5">Belongs to the histone deacetylase family. HD type 1 subfamily.</text>
</comment>
<evidence type="ECO:0000256" key="14">
    <source>
        <dbReference type="ARBA" id="ARBA00023163"/>
    </source>
</evidence>
<dbReference type="OrthoDB" id="73273at2759"/>
<dbReference type="PANTHER" id="PTHR10625:SF14">
    <property type="entry name" value="HISTONE DEACETYLASE 8"/>
    <property type="match status" value="1"/>
</dbReference>
<evidence type="ECO:0000256" key="5">
    <source>
        <dbReference type="ARBA" id="ARBA00006457"/>
    </source>
</evidence>
<dbReference type="Proteomes" id="UP000759537">
    <property type="component" value="Unassembled WGS sequence"/>
</dbReference>
<evidence type="ECO:0000256" key="9">
    <source>
        <dbReference type="ARBA" id="ARBA00022491"/>
    </source>
</evidence>
<dbReference type="InterPro" id="IPR037138">
    <property type="entry name" value="His_deacetylse_dom_sf"/>
</dbReference>
<evidence type="ECO:0000256" key="8">
    <source>
        <dbReference type="ARBA" id="ARBA00022490"/>
    </source>
</evidence>
<dbReference type="Gene3D" id="3.40.800.20">
    <property type="entry name" value="Histone deacetylase domain"/>
    <property type="match status" value="1"/>
</dbReference>
<evidence type="ECO:0000256" key="7">
    <source>
        <dbReference type="ARBA" id="ARBA00022454"/>
    </source>
</evidence>